<feature type="transmembrane region" description="Helical" evidence="1">
    <location>
        <begin position="12"/>
        <end position="35"/>
    </location>
</feature>
<evidence type="ECO:0000313" key="3">
    <source>
        <dbReference type="Proteomes" id="UP001620461"/>
    </source>
</evidence>
<keyword evidence="3" id="KW-1185">Reference proteome</keyword>
<organism evidence="2 3">
    <name type="scientific">Dyella jejuensis</name>
    <dbReference type="NCBI Taxonomy" id="1432009"/>
    <lineage>
        <taxon>Bacteria</taxon>
        <taxon>Pseudomonadati</taxon>
        <taxon>Pseudomonadota</taxon>
        <taxon>Gammaproteobacteria</taxon>
        <taxon>Lysobacterales</taxon>
        <taxon>Rhodanobacteraceae</taxon>
        <taxon>Dyella</taxon>
    </lineage>
</organism>
<proteinExistence type="predicted"/>
<sequence length="214" mass="23791">MNKKHAGSTPLLALIALVAWIAVLLQLYLSLRFAIGSGRTVGQGLVMYFGFFTVLTNMLVCLAATCPLLAPASAPGRFFGRPATIGWVAASIAFVGIAYYMLLRHVWQPQGLQWLADVLLHYVTPILFVVYSNLALRGIALRWTAPWWWSIYLAVYFVYVLVRGAVIGSYPYGFIDVSKLGYAVAVRNGGFLLLAFWIVSYLLLLLWRVGPRRA</sequence>
<keyword evidence="1" id="KW-0812">Transmembrane</keyword>
<keyword evidence="1" id="KW-0472">Membrane</keyword>
<feature type="transmembrane region" description="Helical" evidence="1">
    <location>
        <begin position="148"/>
        <end position="170"/>
    </location>
</feature>
<dbReference type="NCBIfam" id="NF038065">
    <property type="entry name" value="Pr6Pr"/>
    <property type="match status" value="1"/>
</dbReference>
<dbReference type="RefSeq" id="WP_404546261.1">
    <property type="nucleotide sequence ID" value="NZ_JADIKJ010000005.1"/>
</dbReference>
<evidence type="ECO:0000313" key="2">
    <source>
        <dbReference type="EMBL" id="MFK2899968.1"/>
    </source>
</evidence>
<evidence type="ECO:0000256" key="1">
    <source>
        <dbReference type="SAM" id="Phobius"/>
    </source>
</evidence>
<feature type="transmembrane region" description="Helical" evidence="1">
    <location>
        <begin position="190"/>
        <end position="209"/>
    </location>
</feature>
<comment type="caution">
    <text evidence="2">The sequence shown here is derived from an EMBL/GenBank/DDBJ whole genome shotgun (WGS) entry which is preliminary data.</text>
</comment>
<dbReference type="InterPro" id="IPR049713">
    <property type="entry name" value="Pr6Pr-like"/>
</dbReference>
<gene>
    <name evidence="2" type="ORF">ISP15_06435</name>
</gene>
<accession>A0ABW8JFW6</accession>
<dbReference type="Proteomes" id="UP001620461">
    <property type="component" value="Unassembled WGS sequence"/>
</dbReference>
<name>A0ABW8JFW6_9GAMM</name>
<protein>
    <submittedName>
        <fullName evidence="2">Pr6Pr family membrane protein</fullName>
    </submittedName>
</protein>
<reference evidence="2 3" key="1">
    <citation type="submission" date="2020-10" db="EMBL/GenBank/DDBJ databases">
        <title>Phylogeny of dyella-like bacteria.</title>
        <authorList>
            <person name="Fu J."/>
        </authorList>
    </citation>
    <scope>NUCLEOTIDE SEQUENCE [LARGE SCALE GENOMIC DNA]</scope>
    <source>
        <strain evidence="2 3">JP1</strain>
    </source>
</reference>
<feature type="transmembrane region" description="Helical" evidence="1">
    <location>
        <begin position="114"/>
        <end position="136"/>
    </location>
</feature>
<feature type="transmembrane region" description="Helical" evidence="1">
    <location>
        <begin position="47"/>
        <end position="70"/>
    </location>
</feature>
<keyword evidence="1" id="KW-1133">Transmembrane helix</keyword>
<feature type="transmembrane region" description="Helical" evidence="1">
    <location>
        <begin position="82"/>
        <end position="102"/>
    </location>
</feature>
<dbReference type="EMBL" id="JADIKJ010000005">
    <property type="protein sequence ID" value="MFK2899968.1"/>
    <property type="molecule type" value="Genomic_DNA"/>
</dbReference>